<evidence type="ECO:0000313" key="1">
    <source>
        <dbReference type="EMBL" id="MED4401739.1"/>
    </source>
</evidence>
<dbReference type="Pfam" id="PF08282">
    <property type="entry name" value="Hydrolase_3"/>
    <property type="match status" value="1"/>
</dbReference>
<reference evidence="1 2" key="1">
    <citation type="submission" date="2023-03" db="EMBL/GenBank/DDBJ databases">
        <title>Bacillus Genome Sequencing.</title>
        <authorList>
            <person name="Dunlap C."/>
        </authorList>
    </citation>
    <scope>NUCLEOTIDE SEQUENCE [LARGE SCALE GENOMIC DNA]</scope>
    <source>
        <strain evidence="1 2">NRS-1717</strain>
    </source>
</reference>
<dbReference type="RefSeq" id="WP_066231412.1">
    <property type="nucleotide sequence ID" value="NZ_JARTFQ010000006.1"/>
</dbReference>
<dbReference type="SUPFAM" id="SSF56784">
    <property type="entry name" value="HAD-like"/>
    <property type="match status" value="1"/>
</dbReference>
<sequence length="257" mass="29042">MNEKVIFFDIDGTILNHQNKIPASTKEAVKRLKEEGHHVAIATGRAPFMFKHIREELGIDSFVSYNGQYVVFEGQTIYENPLITTTIESLLPDADEAGHPLIFMGDGKMMSTIAEHPYIKESLQSLGFTPPAVDKEFFRNHPIYQILLFCKDGEEEQYKCYDDLQFIRWHEFSVDIIPAGGSKAEGIKRLIERLNISREDVYAFGDGPNDYEMISYAGTGVAMGNAVPKLKELADFITKPVDEDGILYGLEQLKLLK</sequence>
<dbReference type="NCBIfam" id="TIGR01484">
    <property type="entry name" value="HAD-SF-IIB"/>
    <property type="match status" value="1"/>
</dbReference>
<dbReference type="CDD" id="cd07517">
    <property type="entry name" value="HAD_HPP"/>
    <property type="match status" value="1"/>
</dbReference>
<gene>
    <name evidence="1" type="ORF">P9271_10465</name>
</gene>
<dbReference type="PROSITE" id="PS01229">
    <property type="entry name" value="COF_2"/>
    <property type="match status" value="1"/>
</dbReference>
<dbReference type="EMBL" id="JARTFS010000006">
    <property type="protein sequence ID" value="MED4401739.1"/>
    <property type="molecule type" value="Genomic_DNA"/>
</dbReference>
<dbReference type="PANTHER" id="PTHR10000">
    <property type="entry name" value="PHOSPHOSERINE PHOSPHATASE"/>
    <property type="match status" value="1"/>
</dbReference>
<dbReference type="PROSITE" id="PS01228">
    <property type="entry name" value="COF_1"/>
    <property type="match status" value="1"/>
</dbReference>
<dbReference type="NCBIfam" id="TIGR00099">
    <property type="entry name" value="Cof-subfamily"/>
    <property type="match status" value="1"/>
</dbReference>
<name>A0ABU6NZS6_9BACI</name>
<dbReference type="Proteomes" id="UP001342826">
    <property type="component" value="Unassembled WGS sequence"/>
</dbReference>
<dbReference type="PANTHER" id="PTHR10000:SF25">
    <property type="entry name" value="PHOSPHATASE YKRA-RELATED"/>
    <property type="match status" value="1"/>
</dbReference>
<dbReference type="InterPro" id="IPR023214">
    <property type="entry name" value="HAD_sf"/>
</dbReference>
<evidence type="ECO:0000313" key="2">
    <source>
        <dbReference type="Proteomes" id="UP001342826"/>
    </source>
</evidence>
<accession>A0ABU6NZS6</accession>
<dbReference type="Gene3D" id="3.40.50.1000">
    <property type="entry name" value="HAD superfamily/HAD-like"/>
    <property type="match status" value="1"/>
</dbReference>
<organism evidence="1 2">
    <name type="scientific">Metabacillus fastidiosus</name>
    <dbReference type="NCBI Taxonomy" id="1458"/>
    <lineage>
        <taxon>Bacteria</taxon>
        <taxon>Bacillati</taxon>
        <taxon>Bacillota</taxon>
        <taxon>Bacilli</taxon>
        <taxon>Bacillales</taxon>
        <taxon>Bacillaceae</taxon>
        <taxon>Metabacillus</taxon>
    </lineage>
</organism>
<dbReference type="InterPro" id="IPR006379">
    <property type="entry name" value="HAD-SF_hydro_IIB"/>
</dbReference>
<dbReference type="Gene3D" id="3.30.1240.10">
    <property type="match status" value="1"/>
</dbReference>
<dbReference type="GeneID" id="301141809"/>
<dbReference type="SFLD" id="SFLDG01144">
    <property type="entry name" value="C2.B.4:_PGP_Like"/>
    <property type="match status" value="1"/>
</dbReference>
<proteinExistence type="predicted"/>
<keyword evidence="1" id="KW-0378">Hydrolase</keyword>
<dbReference type="InterPro" id="IPR036412">
    <property type="entry name" value="HAD-like_sf"/>
</dbReference>
<dbReference type="SFLD" id="SFLDS00003">
    <property type="entry name" value="Haloacid_Dehalogenase"/>
    <property type="match status" value="1"/>
</dbReference>
<keyword evidence="2" id="KW-1185">Reference proteome</keyword>
<dbReference type="GO" id="GO:0016787">
    <property type="term" value="F:hydrolase activity"/>
    <property type="evidence" value="ECO:0007669"/>
    <property type="project" value="UniProtKB-KW"/>
</dbReference>
<comment type="caution">
    <text evidence="1">The sequence shown here is derived from an EMBL/GenBank/DDBJ whole genome shotgun (WGS) entry which is preliminary data.</text>
</comment>
<dbReference type="SFLD" id="SFLDG01140">
    <property type="entry name" value="C2.B:_Phosphomannomutase_and_P"/>
    <property type="match status" value="1"/>
</dbReference>
<dbReference type="InterPro" id="IPR000150">
    <property type="entry name" value="Cof"/>
</dbReference>
<protein>
    <submittedName>
        <fullName evidence="1">Cof-type HAD-IIB family hydrolase</fullName>
    </submittedName>
</protein>